<reference evidence="10 11" key="1">
    <citation type="submission" date="2023-02" db="EMBL/GenBank/DDBJ databases">
        <title>Novel Oscillospiraceae bacterial genomes.</title>
        <authorList>
            <person name="Srinivasan S."/>
            <person name="Austin M.N."/>
            <person name="Fiedler T.L."/>
            <person name="Strenk S.M."/>
            <person name="Agnew K.J."/>
            <person name="Nagana Gowda G.A."/>
            <person name="Raftery D."/>
            <person name="Beamer M.A."/>
            <person name="Achilles S.L."/>
            <person name="Wiesenfeld H.C."/>
            <person name="Fredricks D.N."/>
            <person name="Hillier S.L."/>
        </authorList>
    </citation>
    <scope>NUCLEOTIDE SEQUENCE [LARGE SCALE GENOMIC DNA]</scope>
    <source>
        <strain evidence="10 11">CHIC02 1186E3-8</strain>
    </source>
</reference>
<comment type="function">
    <text evidence="8">Essential subunit of the Sec protein translocation channel SecYEG. Clamps together the 2 halves of SecY. May contact the channel plug during translocation.</text>
</comment>
<evidence type="ECO:0000256" key="4">
    <source>
        <dbReference type="ARBA" id="ARBA00022927"/>
    </source>
</evidence>
<gene>
    <name evidence="8 10" type="primary">secE</name>
    <name evidence="10" type="ORF">PYS61_06395</name>
</gene>
<feature type="transmembrane region" description="Helical" evidence="8">
    <location>
        <begin position="43"/>
        <end position="60"/>
    </location>
</feature>
<evidence type="ECO:0000256" key="7">
    <source>
        <dbReference type="ARBA" id="ARBA00023136"/>
    </source>
</evidence>
<evidence type="ECO:0000256" key="2">
    <source>
        <dbReference type="ARBA" id="ARBA00022448"/>
    </source>
</evidence>
<protein>
    <recommendedName>
        <fullName evidence="8">Protein translocase subunit SecE</fullName>
    </recommendedName>
</protein>
<evidence type="ECO:0000256" key="5">
    <source>
        <dbReference type="ARBA" id="ARBA00022989"/>
    </source>
</evidence>
<evidence type="ECO:0000313" key="11">
    <source>
        <dbReference type="Proteomes" id="UP001220478"/>
    </source>
</evidence>
<dbReference type="EMBL" id="CP118868">
    <property type="protein sequence ID" value="WEG35546.1"/>
    <property type="molecule type" value="Genomic_DNA"/>
</dbReference>
<keyword evidence="5 8" id="KW-1133">Transmembrane helix</keyword>
<keyword evidence="2 8" id="KW-0813">Transport</keyword>
<keyword evidence="6 8" id="KW-0811">Translocation</keyword>
<feature type="region of interest" description="Disordered" evidence="9">
    <location>
        <begin position="82"/>
        <end position="118"/>
    </location>
</feature>
<comment type="subunit">
    <text evidence="8">Component of the Sec protein translocase complex. Heterotrimer consisting of SecY, SecE and SecG subunits. The heterotrimers can form oligomers, although 1 heterotrimer is thought to be able to translocate proteins. Interacts with the ribosome. Interacts with SecDF, and other proteins may be involved. Interacts with SecA.</text>
</comment>
<keyword evidence="3 8" id="KW-0812">Transmembrane</keyword>
<evidence type="ECO:0000256" key="1">
    <source>
        <dbReference type="ARBA" id="ARBA00004370"/>
    </source>
</evidence>
<feature type="compositionally biased region" description="Low complexity" evidence="9">
    <location>
        <begin position="101"/>
        <end position="118"/>
    </location>
</feature>
<dbReference type="InterPro" id="IPR001901">
    <property type="entry name" value="Translocase_SecE/Sec61-g"/>
</dbReference>
<accession>A0ABY8C4D1</accession>
<sequence>MAKNTDKQKKTTFFDRFKKFFLGIYTELKLVVWPTKKSFQQSLITVLVLCFISGLLIFVVDSCMQLVLNFTGFNDPVKRPAAQAHVGKDTRPTGTVKVSEPQTTSQAPQATTAKATTK</sequence>
<comment type="similarity">
    <text evidence="8">Belongs to the SecE/SEC61-gamma family.</text>
</comment>
<evidence type="ECO:0000256" key="3">
    <source>
        <dbReference type="ARBA" id="ARBA00022692"/>
    </source>
</evidence>
<dbReference type="InterPro" id="IPR005807">
    <property type="entry name" value="SecE_bac"/>
</dbReference>
<dbReference type="Proteomes" id="UP001220478">
    <property type="component" value="Chromosome"/>
</dbReference>
<dbReference type="Gene3D" id="1.20.5.1030">
    <property type="entry name" value="Preprotein translocase secy subunit"/>
    <property type="match status" value="1"/>
</dbReference>
<keyword evidence="8" id="KW-1003">Cell membrane</keyword>
<evidence type="ECO:0000313" key="10">
    <source>
        <dbReference type="EMBL" id="WEG35546.1"/>
    </source>
</evidence>
<dbReference type="Pfam" id="PF00584">
    <property type="entry name" value="SecE"/>
    <property type="match status" value="1"/>
</dbReference>
<dbReference type="HAMAP" id="MF_00422">
    <property type="entry name" value="SecE"/>
    <property type="match status" value="1"/>
</dbReference>
<organism evidence="10 11">
    <name type="scientific">Amygdalobacter indicium</name>
    <dbReference type="NCBI Taxonomy" id="3029272"/>
    <lineage>
        <taxon>Bacteria</taxon>
        <taxon>Bacillati</taxon>
        <taxon>Bacillota</taxon>
        <taxon>Clostridia</taxon>
        <taxon>Eubacteriales</taxon>
        <taxon>Oscillospiraceae</taxon>
        <taxon>Amygdalobacter</taxon>
    </lineage>
</organism>
<evidence type="ECO:0000256" key="9">
    <source>
        <dbReference type="SAM" id="MobiDB-lite"/>
    </source>
</evidence>
<keyword evidence="11" id="KW-1185">Reference proteome</keyword>
<dbReference type="NCBIfam" id="TIGR00964">
    <property type="entry name" value="secE_bact"/>
    <property type="match status" value="1"/>
</dbReference>
<name>A0ABY8C4D1_9FIRM</name>
<proteinExistence type="inferred from homology"/>
<evidence type="ECO:0000256" key="6">
    <source>
        <dbReference type="ARBA" id="ARBA00023010"/>
    </source>
</evidence>
<evidence type="ECO:0000256" key="8">
    <source>
        <dbReference type="HAMAP-Rule" id="MF_00422"/>
    </source>
</evidence>
<keyword evidence="4 8" id="KW-0653">Protein transport</keyword>
<dbReference type="InterPro" id="IPR038379">
    <property type="entry name" value="SecE_sf"/>
</dbReference>
<comment type="subcellular location">
    <subcellularLocation>
        <location evidence="8">Cell membrane</location>
        <topology evidence="8">Single-pass membrane protein</topology>
    </subcellularLocation>
    <subcellularLocation>
        <location evidence="1">Membrane</location>
    </subcellularLocation>
</comment>
<keyword evidence="7 8" id="KW-0472">Membrane</keyword>
<dbReference type="RefSeq" id="WP_315568049.1">
    <property type="nucleotide sequence ID" value="NZ_CP118866.1"/>
</dbReference>